<dbReference type="InterPro" id="IPR011707">
    <property type="entry name" value="Cu-oxidase-like_N"/>
</dbReference>
<dbReference type="Pfam" id="PF07732">
    <property type="entry name" value="Cu-oxidase_3"/>
    <property type="match status" value="1"/>
</dbReference>
<keyword evidence="3 11" id="KW-0560">Oxidoreductase</keyword>
<feature type="domain" description="Plastocyanin-like" evidence="10">
    <location>
        <begin position="55"/>
        <end position="168"/>
    </location>
</feature>
<dbReference type="PANTHER" id="PTHR48267:SF1">
    <property type="entry name" value="BILIRUBIN OXIDASE"/>
    <property type="match status" value="1"/>
</dbReference>
<dbReference type="PROSITE" id="PS51318">
    <property type="entry name" value="TAT"/>
    <property type="match status" value="1"/>
</dbReference>
<dbReference type="CDD" id="cd04232">
    <property type="entry name" value="CuRO_1_CueO_FtsP"/>
    <property type="match status" value="1"/>
</dbReference>
<dbReference type="Proteomes" id="UP001255416">
    <property type="component" value="Unassembled WGS sequence"/>
</dbReference>
<sequence length="519" mass="56279">MTVTRRDFVQGGLATAFLLSGTPHRGRADQPRSALPIPQELRPDASGTIKLVAQSGTTRFGDRPPTPTYGVNGTFLGPAVRVKQGQKVVMDVHNALPEAMSLHWHGLIIPGDVDGGPHQLIKKGGAWRPTLDIDQPATTLWFHPHIYPSTAEMVIKGFAGLFIIDDDESDSLPLPSRWGVDDIPIVIQDRRFQDDGAFFHVFNLAAVTVGYVGDMVLVNGAEYPQAQTTRGWVRLRILNGSNARGYRLVASDGRAFHVIGSDGGLLEHPVSMAELSVNVGERYEIMVDLRDGKSVDFLSLPVKQMGMGLPPFDQPVPLFTLKPSTTEGVGRLPDRLATLPALPTQLPPVSQELSMAMFRDKEGMGKIKSTGMMMATKEGKMPSPEAMARMTDFIVNGAPLGTKAQFASNGINGTSFSIGMPGFEAARSQDLRWRIAEGHDSMLHPVHVHGCQFRILEVDGKPPRPHMAGWKDTVPISGGGSAEILLNFPNAAGHSAPYMAHCHILEHEDSGMMTQFTVA</sequence>
<evidence type="ECO:0000256" key="7">
    <source>
        <dbReference type="ARBA" id="ARBA00043090"/>
    </source>
</evidence>
<dbReference type="RefSeq" id="WP_316782390.1">
    <property type="nucleotide sequence ID" value="NZ_JASMWN010000037.1"/>
</dbReference>
<comment type="catalytic activity">
    <reaction evidence="8">
        <text>4 Cu(+) + O2 + 4 H(+) = 4 Cu(2+) + 2 H2O</text>
        <dbReference type="Rhea" id="RHEA:30083"/>
        <dbReference type="ChEBI" id="CHEBI:15377"/>
        <dbReference type="ChEBI" id="CHEBI:15378"/>
        <dbReference type="ChEBI" id="CHEBI:15379"/>
        <dbReference type="ChEBI" id="CHEBI:29036"/>
        <dbReference type="ChEBI" id="CHEBI:49552"/>
        <dbReference type="EC" id="1.16.3.4"/>
    </reaction>
    <physiologicalReaction direction="left-to-right" evidence="8">
        <dbReference type="Rhea" id="RHEA:30084"/>
    </physiologicalReaction>
</comment>
<dbReference type="NCBIfam" id="NF008205">
    <property type="entry name" value="PRK10965.1"/>
    <property type="match status" value="1"/>
</dbReference>
<comment type="subunit">
    <text evidence="1">Monomer.</text>
</comment>
<dbReference type="PROSITE" id="PS00080">
    <property type="entry name" value="MULTICOPPER_OXIDASE2"/>
    <property type="match status" value="1"/>
</dbReference>
<dbReference type="PANTHER" id="PTHR48267">
    <property type="entry name" value="CUPREDOXIN SUPERFAMILY PROTEIN"/>
    <property type="match status" value="1"/>
</dbReference>
<comment type="caution">
    <text evidence="11">The sequence shown here is derived from an EMBL/GenBank/DDBJ whole genome shotgun (WGS) entry which is preliminary data.</text>
</comment>
<evidence type="ECO:0000256" key="3">
    <source>
        <dbReference type="ARBA" id="ARBA00023002"/>
    </source>
</evidence>
<dbReference type="InterPro" id="IPR006311">
    <property type="entry name" value="TAT_signal"/>
</dbReference>
<reference evidence="12" key="1">
    <citation type="submission" date="2023-05" db="EMBL/GenBank/DDBJ databases">
        <title>Sedimentitalea sp. nov. JM2-8.</title>
        <authorList>
            <person name="Huang J."/>
        </authorList>
    </citation>
    <scope>NUCLEOTIDE SEQUENCE [LARGE SCALE GENOMIC DNA]</scope>
    <source>
        <strain evidence="12">KHS03</strain>
    </source>
</reference>
<keyword evidence="12" id="KW-1185">Reference proteome</keyword>
<accession>A0ABU3VL74</accession>
<evidence type="ECO:0000256" key="1">
    <source>
        <dbReference type="ARBA" id="ARBA00011245"/>
    </source>
</evidence>
<dbReference type="GO" id="GO:0004322">
    <property type="term" value="F:ferroxidase activity"/>
    <property type="evidence" value="ECO:0007669"/>
    <property type="project" value="UniProtKB-EC"/>
</dbReference>
<dbReference type="InterPro" id="IPR008972">
    <property type="entry name" value="Cupredoxin"/>
</dbReference>
<dbReference type="InterPro" id="IPR011706">
    <property type="entry name" value="Cu-oxidase_C"/>
</dbReference>
<dbReference type="Pfam" id="PF07731">
    <property type="entry name" value="Cu-oxidase_2"/>
    <property type="match status" value="1"/>
</dbReference>
<evidence type="ECO:0000256" key="4">
    <source>
        <dbReference type="ARBA" id="ARBA00038978"/>
    </source>
</evidence>
<proteinExistence type="predicted"/>
<dbReference type="SUPFAM" id="SSF49503">
    <property type="entry name" value="Cupredoxins"/>
    <property type="match status" value="3"/>
</dbReference>
<dbReference type="CDD" id="cd13867">
    <property type="entry name" value="CuRO_2_CueO_FtsP"/>
    <property type="match status" value="1"/>
</dbReference>
<evidence type="ECO:0000259" key="9">
    <source>
        <dbReference type="Pfam" id="PF07731"/>
    </source>
</evidence>
<evidence type="ECO:0000256" key="5">
    <source>
        <dbReference type="ARBA" id="ARBA00041027"/>
    </source>
</evidence>
<dbReference type="Gene3D" id="2.60.40.420">
    <property type="entry name" value="Cupredoxins - blue copper proteins"/>
    <property type="match status" value="3"/>
</dbReference>
<name>A0ABU3VL74_9RHOB</name>
<dbReference type="EC" id="1.16.3.4" evidence="4"/>
<evidence type="ECO:0000256" key="2">
    <source>
        <dbReference type="ARBA" id="ARBA00022723"/>
    </source>
</evidence>
<evidence type="ECO:0000313" key="11">
    <source>
        <dbReference type="EMBL" id="MDU9006947.1"/>
    </source>
</evidence>
<evidence type="ECO:0000256" key="6">
    <source>
        <dbReference type="ARBA" id="ARBA00042896"/>
    </source>
</evidence>
<evidence type="ECO:0000313" key="12">
    <source>
        <dbReference type="Proteomes" id="UP001255416"/>
    </source>
</evidence>
<gene>
    <name evidence="11" type="primary">cueO</name>
    <name evidence="11" type="ORF">QO231_24265</name>
</gene>
<dbReference type="InterPro" id="IPR045087">
    <property type="entry name" value="Cu-oxidase_fam"/>
</dbReference>
<evidence type="ECO:0000256" key="8">
    <source>
        <dbReference type="ARBA" id="ARBA00048092"/>
    </source>
</evidence>
<dbReference type="InterPro" id="IPR002355">
    <property type="entry name" value="Cu_oxidase_Cu_BS"/>
</dbReference>
<evidence type="ECO:0000259" key="10">
    <source>
        <dbReference type="Pfam" id="PF07732"/>
    </source>
</evidence>
<protein>
    <recommendedName>
        <fullName evidence="5">Multicopper oxidase CueO</fullName>
        <ecNumber evidence="4">1.16.3.4</ecNumber>
    </recommendedName>
    <alternativeName>
        <fullName evidence="6">Copper efflux oxidase</fullName>
    </alternativeName>
    <alternativeName>
        <fullName evidence="7">Cuprous oxidase</fullName>
    </alternativeName>
</protein>
<keyword evidence="2" id="KW-0479">Metal-binding</keyword>
<organism evidence="11 12">
    <name type="scientific">Sedimentitalea todarodis</name>
    <dbReference type="NCBI Taxonomy" id="1631240"/>
    <lineage>
        <taxon>Bacteria</taxon>
        <taxon>Pseudomonadati</taxon>
        <taxon>Pseudomonadota</taxon>
        <taxon>Alphaproteobacteria</taxon>
        <taxon>Rhodobacterales</taxon>
        <taxon>Paracoccaceae</taxon>
        <taxon>Sedimentitalea</taxon>
    </lineage>
</organism>
<dbReference type="EMBL" id="JASMWN010000037">
    <property type="protein sequence ID" value="MDU9006947.1"/>
    <property type="molecule type" value="Genomic_DNA"/>
</dbReference>
<feature type="domain" description="Plastocyanin-like" evidence="9">
    <location>
        <begin position="407"/>
        <end position="518"/>
    </location>
</feature>